<evidence type="ECO:0000259" key="4">
    <source>
        <dbReference type="Pfam" id="PF19278"/>
    </source>
</evidence>
<dbReference type="Pfam" id="PF19278">
    <property type="entry name" value="Hydant_A_C"/>
    <property type="match status" value="1"/>
</dbReference>
<dbReference type="GO" id="GO:0017168">
    <property type="term" value="F:5-oxoprolinase (ATP-hydrolyzing) activity"/>
    <property type="evidence" value="ECO:0007669"/>
    <property type="project" value="TreeGrafter"/>
</dbReference>
<evidence type="ECO:0000313" key="6">
    <source>
        <dbReference type="Proteomes" id="UP000567179"/>
    </source>
</evidence>
<organism evidence="5 6">
    <name type="scientific">Psilocybe cf. subviscida</name>
    <dbReference type="NCBI Taxonomy" id="2480587"/>
    <lineage>
        <taxon>Eukaryota</taxon>
        <taxon>Fungi</taxon>
        <taxon>Dikarya</taxon>
        <taxon>Basidiomycota</taxon>
        <taxon>Agaricomycotina</taxon>
        <taxon>Agaricomycetes</taxon>
        <taxon>Agaricomycetidae</taxon>
        <taxon>Agaricales</taxon>
        <taxon>Agaricineae</taxon>
        <taxon>Strophariaceae</taxon>
        <taxon>Psilocybe</taxon>
    </lineage>
</organism>
<dbReference type="Pfam" id="PF01968">
    <property type="entry name" value="Hydantoinase_A"/>
    <property type="match status" value="1"/>
</dbReference>
<dbReference type="PANTHER" id="PTHR11365:SF2">
    <property type="entry name" value="5-OXOPROLINASE"/>
    <property type="match status" value="1"/>
</dbReference>
<feature type="domain" description="Hydantoinase/oxoprolinase N-terminal" evidence="3">
    <location>
        <begin position="739"/>
        <end position="980"/>
    </location>
</feature>
<feature type="domain" description="Acetophenone carboxylase-like C-terminal" evidence="4">
    <location>
        <begin position="1315"/>
        <end position="1492"/>
    </location>
</feature>
<dbReference type="InterPro" id="IPR045079">
    <property type="entry name" value="Oxoprolinase-like"/>
</dbReference>
<evidence type="ECO:0000259" key="3">
    <source>
        <dbReference type="Pfam" id="PF05378"/>
    </source>
</evidence>
<evidence type="ECO:0000259" key="2">
    <source>
        <dbReference type="Pfam" id="PF01968"/>
    </source>
</evidence>
<dbReference type="OrthoDB" id="3643at2759"/>
<sequence length="1496" mass="163027">MVGQCKGLDGPGKSLISASRYDSPCPHFSTDYNSLLHYQDLLKCLYPMAFLQRPRSLQPFYEVEGDGSIYHPSNTGAVENIPQKRKRTRTSSSHIISRVSTIFSSRKKDAAIPDLEFVDSALEHVIPRPSFSSINHSIDSEDDDIRIPSGLGSAATVYSFPVPPSPQYPLQTACSGSPSHSPLSQVYVNSDFPRVRALSSPNLLRLSSMRVTLGKKTLSRRPSSIALTSENISQPAPDDSTPRSSIVLSPETEPITPPPKFDVALPPEIILTILSHLPISTVTICATISHEFATAARASLYTTLDFEALSTAQAEKLVTVLVSRRNLTDLVTTFVCRKWPSFFLPDTGRDTIIVAHPNATLLTAAFTLALERMANLVTLVLPAFDTSLLGRHAPFRLQSLTLLQHTMSDSDTHAVFSWLDGQAYLTTLLLPNLEDVPTSKPPATLAPSDDPRPPLTAPISPYLRPSLPSQQSPAPSPAQSPKPASFFQVSSSPVSTSTLDSTFSSPTLLPNLTTFQGPAWLIMRLTGSNSPRKPLHSVSITINSTLYNGLRPAALMNVLHGIKRLSVKFGEAVDKRSFEKVLGAAGASLGRPSGEDTSECSKWSGLESLDIAFESTAAGYSGRDEALYKSLQASLPRYNALSSLRLLVLSDGNLEAAPPANASLSAPEQVLLDSWAKLCPTLHSVTLFSGAQWYNKKTRLSLRLPEERFTGFKFPSLVKPTPLIGLSMSPSSIPDRSIRICADRGGTFCDVHASYPDPENPSERKELVVKLLSQDKGNYEDAPTEGIRRVLEIATGEKIPRGMVLQTDKIDYIRLSTTVATNALLERKGHKHALLITKGFKDLLLIGNQSRPKIFDLNIRRPSPLYSTVVEVDERVTLVGYTSDPKAEEHAIQFDEDGKVVRGYRGKGWDGQGDAEGPGEIVRGISGEAVRIMKKPDPEVIETQLKKLYDEGYRSLAIVLVHSYTYPEHELLVGQIARKLGFTHVSESAQLLPMIKMVPRGVSSTADAYLTPILREYLDGFFSGFDEKLKDGRLRSPRVEFMGSDGGLVDLNNFSGLKSILSGPAGGVVGYALTSWDDKEKHPIIGLDVGGTSTDVSRFDGRYEIVYETSTAGVTIQSPQLDINTVAAGGGSCLTFRNGLFLAGPESAGAQPGPACYRKGGPLAVTDANLLLGRLVPDYFPKIFGKSEKEPLDIEASHTSFEKLAAEINAEQDKHLTLDEIVYGFIKVANETMCRPIRALTEARGYATSKHILASFGGAGGQHACEIASLLGIKTILIHRYSSILSAYGLALADRAYELQEPSSTFFTEQNVGGLKARLDKLSNDVRAELHKQGFEDDRISVERMLNMRFEGTDTSLMVLPHADDGTGDEDFEAAFKRVYKSEFGFLLETKTVIVDDIKVRGIGKTFDTLGQSVYAEVEALQKKDVDHSAKVDSQYSVYFDKVGRVDNTPIFLLDNLEVGDIVKGPAMIIDNTQTIVVVPGAQAVLTSKHLFITLE</sequence>
<evidence type="ECO:0008006" key="7">
    <source>
        <dbReference type="Google" id="ProtNLM"/>
    </source>
</evidence>
<dbReference type="PANTHER" id="PTHR11365">
    <property type="entry name" value="5-OXOPROLINASE RELATED"/>
    <property type="match status" value="1"/>
</dbReference>
<dbReference type="EMBL" id="JAACJJ010000029">
    <property type="protein sequence ID" value="KAF5319362.1"/>
    <property type="molecule type" value="Genomic_DNA"/>
</dbReference>
<protein>
    <recommendedName>
        <fullName evidence="7">F-box domain-containing protein</fullName>
    </recommendedName>
</protein>
<feature type="domain" description="Hydantoinase A/oxoprolinase" evidence="2">
    <location>
        <begin position="1000"/>
        <end position="1296"/>
    </location>
</feature>
<dbReference type="Proteomes" id="UP000567179">
    <property type="component" value="Unassembled WGS sequence"/>
</dbReference>
<feature type="compositionally biased region" description="Polar residues" evidence="1">
    <location>
        <begin position="222"/>
        <end position="234"/>
    </location>
</feature>
<dbReference type="Pfam" id="PF05378">
    <property type="entry name" value="Hydant_A_N"/>
    <property type="match status" value="1"/>
</dbReference>
<accession>A0A8H5F0U1</accession>
<feature type="region of interest" description="Disordered" evidence="1">
    <location>
        <begin position="222"/>
        <end position="259"/>
    </location>
</feature>
<reference evidence="5 6" key="1">
    <citation type="journal article" date="2020" name="ISME J.">
        <title>Uncovering the hidden diversity of litter-decomposition mechanisms in mushroom-forming fungi.</title>
        <authorList>
            <person name="Floudas D."/>
            <person name="Bentzer J."/>
            <person name="Ahren D."/>
            <person name="Johansson T."/>
            <person name="Persson P."/>
            <person name="Tunlid A."/>
        </authorList>
    </citation>
    <scope>NUCLEOTIDE SEQUENCE [LARGE SCALE GENOMIC DNA]</scope>
    <source>
        <strain evidence="5 6">CBS 101986</strain>
    </source>
</reference>
<dbReference type="GO" id="GO:0006749">
    <property type="term" value="P:glutathione metabolic process"/>
    <property type="evidence" value="ECO:0007669"/>
    <property type="project" value="TreeGrafter"/>
</dbReference>
<comment type="caution">
    <text evidence="5">The sequence shown here is derived from an EMBL/GenBank/DDBJ whole genome shotgun (WGS) entry which is preliminary data.</text>
</comment>
<dbReference type="GO" id="GO:0005829">
    <property type="term" value="C:cytosol"/>
    <property type="evidence" value="ECO:0007669"/>
    <property type="project" value="TreeGrafter"/>
</dbReference>
<gene>
    <name evidence="5" type="ORF">D9619_008673</name>
</gene>
<dbReference type="InterPro" id="IPR002821">
    <property type="entry name" value="Hydantoinase_A"/>
</dbReference>
<dbReference type="InterPro" id="IPR008040">
    <property type="entry name" value="Hydant_A_N"/>
</dbReference>
<evidence type="ECO:0000313" key="5">
    <source>
        <dbReference type="EMBL" id="KAF5319362.1"/>
    </source>
</evidence>
<feature type="region of interest" description="Disordered" evidence="1">
    <location>
        <begin position="439"/>
        <end position="489"/>
    </location>
</feature>
<dbReference type="InterPro" id="IPR049517">
    <property type="entry name" value="ACX-like_C"/>
</dbReference>
<name>A0A8H5F0U1_9AGAR</name>
<evidence type="ECO:0000256" key="1">
    <source>
        <dbReference type="SAM" id="MobiDB-lite"/>
    </source>
</evidence>
<keyword evidence="6" id="KW-1185">Reference proteome</keyword>
<proteinExistence type="predicted"/>